<gene>
    <name evidence="1" type="ORF">POCTA_138.1.T1520145</name>
    <name evidence="2" type="ORF">POCTA_138.1.T1520146</name>
</gene>
<accession>A0A8S1YCT5</accession>
<protein>
    <submittedName>
        <fullName evidence="1">Uncharacterized protein</fullName>
    </submittedName>
</protein>
<evidence type="ECO:0000313" key="3">
    <source>
        <dbReference type="Proteomes" id="UP000683925"/>
    </source>
</evidence>
<evidence type="ECO:0000313" key="2">
    <source>
        <dbReference type="EMBL" id="CAD8211010.1"/>
    </source>
</evidence>
<dbReference type="AlphaFoldDB" id="A0A8S1YCT5"/>
<proteinExistence type="predicted"/>
<sequence>MSMKVLQSWLEFYFKEIEIQLDSAFNNINYQIDSLFNMDSSIYNVSSPQLGLSDQNITEISLIDLSEYYSDLFHLVKPQIISKIKDHVQLQVLQVQNKSHQYYRIRIIDEILIFKKPFTYQFIKEKSTSQDLSIQQLLQFGLLKAILKQISIIHQHKIAYLLLC</sequence>
<name>A0A8S1YCT5_PAROT</name>
<organism evidence="1 3">
    <name type="scientific">Paramecium octaurelia</name>
    <dbReference type="NCBI Taxonomy" id="43137"/>
    <lineage>
        <taxon>Eukaryota</taxon>
        <taxon>Sar</taxon>
        <taxon>Alveolata</taxon>
        <taxon>Ciliophora</taxon>
        <taxon>Intramacronucleata</taxon>
        <taxon>Oligohymenophorea</taxon>
        <taxon>Peniculida</taxon>
        <taxon>Parameciidae</taxon>
        <taxon>Paramecium</taxon>
    </lineage>
</organism>
<evidence type="ECO:0000313" key="1">
    <source>
        <dbReference type="EMBL" id="CAD8211008.1"/>
    </source>
</evidence>
<keyword evidence="3" id="KW-1185">Reference proteome</keyword>
<reference evidence="1" key="1">
    <citation type="submission" date="2021-01" db="EMBL/GenBank/DDBJ databases">
        <authorList>
            <consortium name="Genoscope - CEA"/>
            <person name="William W."/>
        </authorList>
    </citation>
    <scope>NUCLEOTIDE SEQUENCE</scope>
</reference>
<dbReference type="Proteomes" id="UP000683925">
    <property type="component" value="Unassembled WGS sequence"/>
</dbReference>
<dbReference type="EMBL" id="CAJJDP010000154">
    <property type="protein sequence ID" value="CAD8211010.1"/>
    <property type="molecule type" value="Genomic_DNA"/>
</dbReference>
<dbReference type="EMBL" id="CAJJDP010000154">
    <property type="protein sequence ID" value="CAD8211008.1"/>
    <property type="molecule type" value="Genomic_DNA"/>
</dbReference>
<comment type="caution">
    <text evidence="1">The sequence shown here is derived from an EMBL/GenBank/DDBJ whole genome shotgun (WGS) entry which is preliminary data.</text>
</comment>